<dbReference type="EMBL" id="JARBHB010000012">
    <property type="protein sequence ID" value="KAJ8871165.1"/>
    <property type="molecule type" value="Genomic_DNA"/>
</dbReference>
<evidence type="ECO:0000313" key="3">
    <source>
        <dbReference type="Proteomes" id="UP001159363"/>
    </source>
</evidence>
<protein>
    <recommendedName>
        <fullName evidence="1">MADF domain-containing protein</fullName>
    </recommendedName>
</protein>
<feature type="domain" description="MADF" evidence="1">
    <location>
        <begin position="10"/>
        <end position="84"/>
    </location>
</feature>
<reference evidence="2 3" key="1">
    <citation type="submission" date="2023-02" db="EMBL/GenBank/DDBJ databases">
        <title>LHISI_Scaffold_Assembly.</title>
        <authorList>
            <person name="Stuart O.P."/>
            <person name="Cleave R."/>
            <person name="Magrath M.J.L."/>
            <person name="Mikheyev A.S."/>
        </authorList>
    </citation>
    <scope>NUCLEOTIDE SEQUENCE [LARGE SCALE GENOMIC DNA]</scope>
    <source>
        <strain evidence="2">Daus_M_001</strain>
        <tissue evidence="2">Leg muscle</tissue>
    </source>
</reference>
<evidence type="ECO:0000313" key="2">
    <source>
        <dbReference type="EMBL" id="KAJ8871165.1"/>
    </source>
</evidence>
<proteinExistence type="predicted"/>
<dbReference type="InterPro" id="IPR006578">
    <property type="entry name" value="MADF-dom"/>
</dbReference>
<organism evidence="2 3">
    <name type="scientific">Dryococelus australis</name>
    <dbReference type="NCBI Taxonomy" id="614101"/>
    <lineage>
        <taxon>Eukaryota</taxon>
        <taxon>Metazoa</taxon>
        <taxon>Ecdysozoa</taxon>
        <taxon>Arthropoda</taxon>
        <taxon>Hexapoda</taxon>
        <taxon>Insecta</taxon>
        <taxon>Pterygota</taxon>
        <taxon>Neoptera</taxon>
        <taxon>Polyneoptera</taxon>
        <taxon>Phasmatodea</taxon>
        <taxon>Verophasmatodea</taxon>
        <taxon>Anareolatae</taxon>
        <taxon>Phasmatidae</taxon>
        <taxon>Eurycanthinae</taxon>
        <taxon>Dryococelus</taxon>
    </lineage>
</organism>
<comment type="caution">
    <text evidence="2">The sequence shown here is derived from an EMBL/GenBank/DDBJ whole genome shotgun (WGS) entry which is preliminary data.</text>
</comment>
<dbReference type="Pfam" id="PF10545">
    <property type="entry name" value="MADF_DNA_bdg"/>
    <property type="match status" value="1"/>
</dbReference>
<keyword evidence="3" id="KW-1185">Reference proteome</keyword>
<gene>
    <name evidence="2" type="ORF">PR048_027471</name>
</gene>
<name>A0ABQ9GFJ7_9NEOP</name>
<dbReference type="PROSITE" id="PS51029">
    <property type="entry name" value="MADF"/>
    <property type="match status" value="1"/>
</dbReference>
<dbReference type="PANTHER" id="PTHR21505">
    <property type="entry name" value="MADF DOMAIN-CONTAINING PROTEIN-RELATED"/>
    <property type="match status" value="1"/>
</dbReference>
<accession>A0ABQ9GFJ7</accession>
<dbReference type="Proteomes" id="UP001159363">
    <property type="component" value="Chromosome 11"/>
</dbReference>
<dbReference type="PANTHER" id="PTHR21505:SF12">
    <property type="entry name" value="MADF DOMAIN-CONTAINING PROTEIN-RELATED"/>
    <property type="match status" value="1"/>
</dbReference>
<evidence type="ECO:0000259" key="1">
    <source>
        <dbReference type="PROSITE" id="PS51029"/>
    </source>
</evidence>
<sequence length="84" mass="9618">MKWTNGKCRELIQEYEGYSTLWDPRHGTCYSKNKKHGAWVAIAKAVGRPEEETWMKMESLLGSFHREKAKTKSSMGTGKGTTQH</sequence>